<dbReference type="InterPro" id="IPR006766">
    <property type="entry name" value="EXORDIUM-like"/>
</dbReference>
<evidence type="ECO:0000256" key="2">
    <source>
        <dbReference type="ARBA" id="ARBA00022523"/>
    </source>
</evidence>
<evidence type="ECO:0000256" key="1">
    <source>
        <dbReference type="ARBA" id="ARBA00004271"/>
    </source>
</evidence>
<accession>A0A5K1FNL2</accession>
<dbReference type="GO" id="GO:0048046">
    <property type="term" value="C:apoplast"/>
    <property type="evidence" value="ECO:0007669"/>
    <property type="project" value="UniProtKB-SubCell"/>
</dbReference>
<comment type="subcellular location">
    <subcellularLocation>
        <location evidence="1">Secreted</location>
        <location evidence="1">Extracellular space</location>
        <location evidence="1">Apoplast</location>
    </subcellularLocation>
</comment>
<dbReference type="PROSITE" id="PS51257">
    <property type="entry name" value="PROKAR_LIPOPROTEIN"/>
    <property type="match status" value="1"/>
</dbReference>
<dbReference type="OMA" id="WEITEGY"/>
<dbReference type="Pfam" id="PF04674">
    <property type="entry name" value="Phi_1"/>
    <property type="match status" value="1"/>
</dbReference>
<sequence length="306" mass="33080">MAYLVRMVVFLVLIQACFGSRRLTALVEQSPLVLTYHKGALLHGKLPINIVWYGEFTPFQRSYVSDFVTSLNQTNKRMSPSVASWWEITEGYMIKAGKPTNTMVVLGKQVLDEKHSLGKFLKRTQIRNLAAKAASAHGITLVLTSKDVAVEDFCMSSCGLHDSAPLAKGLKEKFVYIWVGNSEIQCPGQCAWPFHQPLYGPQAPPLVPPNGDVGVDGMIINIASLLAATVTNPFGNGYFQGPATAPMEAASACPGVYGKNAYPGYAGDLLVDPTTGASYNAYGVNGRKYLLPALWNPKTSACSTLV</sequence>
<reference evidence="7" key="1">
    <citation type="submission" date="2019-09" db="EMBL/GenBank/DDBJ databases">
        <authorList>
            <person name="Zhang L."/>
        </authorList>
    </citation>
    <scope>NUCLEOTIDE SEQUENCE</scope>
</reference>
<feature type="chain" id="PRO_5023895658" description="Protein EXORDIUM-like 2" evidence="6">
    <location>
        <begin position="20"/>
        <end position="306"/>
    </location>
</feature>
<evidence type="ECO:0000256" key="6">
    <source>
        <dbReference type="SAM" id="SignalP"/>
    </source>
</evidence>
<dbReference type="PANTHER" id="PTHR31279">
    <property type="entry name" value="PROTEIN EXORDIUM-LIKE 5"/>
    <property type="match status" value="1"/>
</dbReference>
<evidence type="ECO:0000313" key="7">
    <source>
        <dbReference type="EMBL" id="VVW66161.1"/>
    </source>
</evidence>
<proteinExistence type="inferred from homology"/>
<keyword evidence="4 6" id="KW-0732">Signal</keyword>
<keyword evidence="3" id="KW-0964">Secreted</keyword>
<gene>
    <name evidence="7" type="ORF">NYM_LOCUS25736</name>
</gene>
<organism evidence="7">
    <name type="scientific">Nymphaea colorata</name>
    <name type="common">pocket water lily</name>
    <dbReference type="NCBI Taxonomy" id="210225"/>
    <lineage>
        <taxon>Eukaryota</taxon>
        <taxon>Viridiplantae</taxon>
        <taxon>Streptophyta</taxon>
        <taxon>Embryophyta</taxon>
        <taxon>Tracheophyta</taxon>
        <taxon>Spermatophyta</taxon>
        <taxon>Magnoliopsida</taxon>
        <taxon>Nymphaeales</taxon>
        <taxon>Nymphaeaceae</taxon>
        <taxon>Nymphaea</taxon>
    </lineage>
</organism>
<dbReference type="PANTHER" id="PTHR31279:SF73">
    <property type="entry name" value="OS10G0376400 PROTEIN"/>
    <property type="match status" value="1"/>
</dbReference>
<feature type="non-terminal residue" evidence="7">
    <location>
        <position position="306"/>
    </location>
</feature>
<dbReference type="OrthoDB" id="2017091at2759"/>
<name>A0A5K1FNL2_9MAGN</name>
<evidence type="ECO:0000256" key="3">
    <source>
        <dbReference type="ARBA" id="ARBA00022525"/>
    </source>
</evidence>
<evidence type="ECO:0000256" key="5">
    <source>
        <dbReference type="ARBA" id="ARBA00023591"/>
    </source>
</evidence>
<protein>
    <recommendedName>
        <fullName evidence="8">Protein EXORDIUM-like 2</fullName>
    </recommendedName>
</protein>
<comment type="similarity">
    <text evidence="5">Belongs to the EXORDIUM family.</text>
</comment>
<feature type="signal peptide" evidence="6">
    <location>
        <begin position="1"/>
        <end position="19"/>
    </location>
</feature>
<evidence type="ECO:0008006" key="8">
    <source>
        <dbReference type="Google" id="ProtNLM"/>
    </source>
</evidence>
<dbReference type="AlphaFoldDB" id="A0A5K1FNL2"/>
<keyword evidence="2" id="KW-0052">Apoplast</keyword>
<evidence type="ECO:0000256" key="4">
    <source>
        <dbReference type="ARBA" id="ARBA00022729"/>
    </source>
</evidence>
<dbReference type="EMBL" id="LR721786">
    <property type="protein sequence ID" value="VVW66161.1"/>
    <property type="molecule type" value="Genomic_DNA"/>
</dbReference>